<evidence type="ECO:0000256" key="2">
    <source>
        <dbReference type="ARBA" id="ARBA00022448"/>
    </source>
</evidence>
<feature type="transmembrane region" description="Helical" evidence="7">
    <location>
        <begin position="478"/>
        <end position="498"/>
    </location>
</feature>
<feature type="transmembrane region" description="Helical" evidence="7">
    <location>
        <begin position="226"/>
        <end position="247"/>
    </location>
</feature>
<dbReference type="PANTHER" id="PTHR42718:SF47">
    <property type="entry name" value="METHYL VIOLOGEN RESISTANCE PROTEIN SMVA"/>
    <property type="match status" value="1"/>
</dbReference>
<proteinExistence type="predicted"/>
<evidence type="ECO:0000256" key="1">
    <source>
        <dbReference type="ARBA" id="ARBA00004651"/>
    </source>
</evidence>
<dbReference type="Pfam" id="PF07690">
    <property type="entry name" value="MFS_1"/>
    <property type="match status" value="1"/>
</dbReference>
<reference evidence="9 10" key="1">
    <citation type="submission" date="2024-04" db="EMBL/GenBank/DDBJ databases">
        <title>Polymorphospora sp. isolated from Baiyangdian Lake in Xiong'an New Area.</title>
        <authorList>
            <person name="Zhang X."/>
            <person name="Liu J."/>
        </authorList>
    </citation>
    <scope>NUCLEOTIDE SEQUENCE [LARGE SCALE GENOMIC DNA]</scope>
    <source>
        <strain evidence="9 10">2-325</strain>
    </source>
</reference>
<keyword evidence="3" id="KW-1003">Cell membrane</keyword>
<dbReference type="Gene3D" id="1.20.1250.20">
    <property type="entry name" value="MFS general substrate transporter like domains"/>
    <property type="match status" value="1"/>
</dbReference>
<feature type="transmembrane region" description="Helical" evidence="7">
    <location>
        <begin position="51"/>
        <end position="69"/>
    </location>
</feature>
<feature type="transmembrane region" description="Helical" evidence="7">
    <location>
        <begin position="405"/>
        <end position="422"/>
    </location>
</feature>
<keyword evidence="6 7" id="KW-0472">Membrane</keyword>
<evidence type="ECO:0000256" key="7">
    <source>
        <dbReference type="SAM" id="Phobius"/>
    </source>
</evidence>
<feature type="transmembrane region" description="Helical" evidence="7">
    <location>
        <begin position="332"/>
        <end position="350"/>
    </location>
</feature>
<keyword evidence="2" id="KW-0813">Transport</keyword>
<feature type="transmembrane region" description="Helical" evidence="7">
    <location>
        <begin position="201"/>
        <end position="220"/>
    </location>
</feature>
<gene>
    <name evidence="9" type="ORF">AAFH96_08055</name>
</gene>
<keyword evidence="5 7" id="KW-1133">Transmembrane helix</keyword>
<dbReference type="EMBL" id="JBCGDC010000016">
    <property type="protein sequence ID" value="MFB6393063.1"/>
    <property type="molecule type" value="Genomic_DNA"/>
</dbReference>
<comment type="subcellular location">
    <subcellularLocation>
        <location evidence="1">Cell membrane</location>
        <topology evidence="1">Multi-pass membrane protein</topology>
    </subcellularLocation>
</comment>
<keyword evidence="10" id="KW-1185">Reference proteome</keyword>
<dbReference type="RefSeq" id="WP_375733687.1">
    <property type="nucleotide sequence ID" value="NZ_JBCGDC010000016.1"/>
</dbReference>
<feature type="transmembrane region" description="Helical" evidence="7">
    <location>
        <begin position="12"/>
        <end position="39"/>
    </location>
</feature>
<feature type="transmembrane region" description="Helical" evidence="7">
    <location>
        <begin position="139"/>
        <end position="159"/>
    </location>
</feature>
<feature type="transmembrane region" description="Helical" evidence="7">
    <location>
        <begin position="106"/>
        <end position="127"/>
    </location>
</feature>
<evidence type="ECO:0000313" key="10">
    <source>
        <dbReference type="Proteomes" id="UP001582793"/>
    </source>
</evidence>
<evidence type="ECO:0000256" key="5">
    <source>
        <dbReference type="ARBA" id="ARBA00022989"/>
    </source>
</evidence>
<dbReference type="PANTHER" id="PTHR42718">
    <property type="entry name" value="MAJOR FACILITATOR SUPERFAMILY MULTIDRUG TRANSPORTER MFSC"/>
    <property type="match status" value="1"/>
</dbReference>
<dbReference type="InterPro" id="IPR011701">
    <property type="entry name" value="MFS"/>
</dbReference>
<dbReference type="InterPro" id="IPR020846">
    <property type="entry name" value="MFS_dom"/>
</dbReference>
<evidence type="ECO:0000256" key="6">
    <source>
        <dbReference type="ARBA" id="ARBA00023136"/>
    </source>
</evidence>
<evidence type="ECO:0000259" key="8">
    <source>
        <dbReference type="PROSITE" id="PS50850"/>
    </source>
</evidence>
<dbReference type="InterPro" id="IPR036259">
    <property type="entry name" value="MFS_trans_sf"/>
</dbReference>
<feature type="transmembrane region" description="Helical" evidence="7">
    <location>
        <begin position="81"/>
        <end position="100"/>
    </location>
</feature>
<dbReference type="SUPFAM" id="SSF103473">
    <property type="entry name" value="MFS general substrate transporter"/>
    <property type="match status" value="1"/>
</dbReference>
<feature type="transmembrane region" description="Helical" evidence="7">
    <location>
        <begin position="362"/>
        <end position="384"/>
    </location>
</feature>
<feature type="transmembrane region" description="Helical" evidence="7">
    <location>
        <begin position="302"/>
        <end position="325"/>
    </location>
</feature>
<sequence>MTDHTAKAGGREWVGLAVLVLPALLASMDLSVLFMATPWISADLQPSGTQLLWVMDVYGFLMAGLLLTMGSLGDRIGRRKLLLIGAVAFGAASLLAAYANSTELLIAARALLGIGGATLAPSTLALIRNMFHDPDQRRAAIGIWTGAFTGGVALGPIIGGLLLEHFWWGSVFLINVPVMVLLLVLAPILLPEHRDPAGGRFDLLSALLSIAAVLPVIYGIKELAEAGLHWPAVLAIVVGLAVGVLFVRRQSTMADPLIDVGLFRNGAFSAAIGAYAIMVFASAGTGYLAVQYMQVVLGLRPFTAALWMLPTVAGTMVGIALATALVRVVRPALVAGAGLAVAGCGFLLVNRIDVDSSEIVVIAGYTVLTLGIGMVAPLAIDLIVSTAPPSRAGTAAALGETGAEFGGALGIAVLGSVAIVAYRDGIGDSLPAGVPAEAADAATGTLGGAVAAAGALPAELAGPLMQAANVAFTDGFKLAAVVGAALLFTTAVVVGIRLRRVRLDQPVSH</sequence>
<accession>A0ABV5CQI3</accession>
<dbReference type="Proteomes" id="UP001582793">
    <property type="component" value="Unassembled WGS sequence"/>
</dbReference>
<dbReference type="PROSITE" id="PS50850">
    <property type="entry name" value="MFS"/>
    <property type="match status" value="1"/>
</dbReference>
<evidence type="ECO:0000256" key="4">
    <source>
        <dbReference type="ARBA" id="ARBA00022692"/>
    </source>
</evidence>
<name>A0ABV5CQI3_9ACTN</name>
<comment type="caution">
    <text evidence="9">The sequence shown here is derived from an EMBL/GenBank/DDBJ whole genome shotgun (WGS) entry which is preliminary data.</text>
</comment>
<feature type="transmembrane region" description="Helical" evidence="7">
    <location>
        <begin position="165"/>
        <end position="189"/>
    </location>
</feature>
<evidence type="ECO:0000256" key="3">
    <source>
        <dbReference type="ARBA" id="ARBA00022475"/>
    </source>
</evidence>
<keyword evidence="4 7" id="KW-0812">Transmembrane</keyword>
<dbReference type="CDD" id="cd17321">
    <property type="entry name" value="MFS_MMR_MDR_like"/>
    <property type="match status" value="1"/>
</dbReference>
<evidence type="ECO:0000313" key="9">
    <source>
        <dbReference type="EMBL" id="MFB6393063.1"/>
    </source>
</evidence>
<protein>
    <submittedName>
        <fullName evidence="9">MFS transporter</fullName>
    </submittedName>
</protein>
<organism evidence="9 10">
    <name type="scientific">Polymorphospora lycopeni</name>
    <dbReference type="NCBI Taxonomy" id="3140240"/>
    <lineage>
        <taxon>Bacteria</taxon>
        <taxon>Bacillati</taxon>
        <taxon>Actinomycetota</taxon>
        <taxon>Actinomycetes</taxon>
        <taxon>Micromonosporales</taxon>
        <taxon>Micromonosporaceae</taxon>
        <taxon>Polymorphospora</taxon>
    </lineage>
</organism>
<feature type="transmembrane region" description="Helical" evidence="7">
    <location>
        <begin position="268"/>
        <end position="290"/>
    </location>
</feature>
<feature type="domain" description="Major facilitator superfamily (MFS) profile" evidence="8">
    <location>
        <begin position="15"/>
        <end position="466"/>
    </location>
</feature>